<name>A0A8J6QSF2_9BACT</name>
<dbReference type="InterPro" id="IPR036662">
    <property type="entry name" value="PTS_EIIA_man-typ_sf"/>
</dbReference>
<evidence type="ECO:0000256" key="6">
    <source>
        <dbReference type="ARBA" id="ARBA00022683"/>
    </source>
</evidence>
<dbReference type="PANTHER" id="PTHR33799">
    <property type="entry name" value="PTS PERMEASE-RELATED-RELATED"/>
    <property type="match status" value="1"/>
</dbReference>
<reference evidence="9" key="1">
    <citation type="submission" date="2020-09" db="EMBL/GenBank/DDBJ databases">
        <title>Pelobacter alkaliphilus sp. nov., a novel anaerobic arsenate-reducing bacterium from terrestrial mud volcano.</title>
        <authorList>
            <person name="Khomyakova M.A."/>
            <person name="Merkel A.Y."/>
            <person name="Slobodkin A.I."/>
        </authorList>
    </citation>
    <scope>NUCLEOTIDE SEQUENCE</scope>
    <source>
        <strain evidence="9">M08fum</strain>
    </source>
</reference>
<evidence type="ECO:0000256" key="2">
    <source>
        <dbReference type="ARBA" id="ARBA00022448"/>
    </source>
</evidence>
<keyword evidence="6" id="KW-0598">Phosphotransferase system</keyword>
<dbReference type="GO" id="GO:0009401">
    <property type="term" value="P:phosphoenolpyruvate-dependent sugar phosphotransferase system"/>
    <property type="evidence" value="ECO:0007669"/>
    <property type="project" value="UniProtKB-KW"/>
</dbReference>
<comment type="caution">
    <text evidence="9">The sequence shown here is derived from an EMBL/GenBank/DDBJ whole genome shotgun (WGS) entry which is preliminary data.</text>
</comment>
<dbReference type="InterPro" id="IPR033887">
    <property type="entry name" value="PTS_IIA_man"/>
</dbReference>
<proteinExistence type="predicted"/>
<evidence type="ECO:0000256" key="1">
    <source>
        <dbReference type="ARBA" id="ARBA00004496"/>
    </source>
</evidence>
<keyword evidence="5" id="KW-0808">Transferase</keyword>
<dbReference type="PROSITE" id="PS51096">
    <property type="entry name" value="PTS_EIIA_TYPE_4"/>
    <property type="match status" value="1"/>
</dbReference>
<evidence type="ECO:0000256" key="5">
    <source>
        <dbReference type="ARBA" id="ARBA00022679"/>
    </source>
</evidence>
<dbReference type="InterPro" id="IPR004701">
    <property type="entry name" value="PTS_EIIA_man-typ"/>
</dbReference>
<dbReference type="GO" id="GO:0005737">
    <property type="term" value="C:cytoplasm"/>
    <property type="evidence" value="ECO:0007669"/>
    <property type="project" value="UniProtKB-SubCell"/>
</dbReference>
<gene>
    <name evidence="9" type="ORF">ICT70_13280</name>
</gene>
<dbReference type="GO" id="GO:0016301">
    <property type="term" value="F:kinase activity"/>
    <property type="evidence" value="ECO:0007669"/>
    <property type="project" value="UniProtKB-KW"/>
</dbReference>
<keyword evidence="2" id="KW-0813">Transport</keyword>
<dbReference type="InterPro" id="IPR051471">
    <property type="entry name" value="Bacterial_PTS_sugar_comp"/>
</dbReference>
<dbReference type="SUPFAM" id="SSF53062">
    <property type="entry name" value="PTS system fructose IIA component-like"/>
    <property type="match status" value="1"/>
</dbReference>
<dbReference type="AlphaFoldDB" id="A0A8J6QSF2"/>
<evidence type="ECO:0000256" key="3">
    <source>
        <dbReference type="ARBA" id="ARBA00022490"/>
    </source>
</evidence>
<evidence type="ECO:0000313" key="10">
    <source>
        <dbReference type="Proteomes" id="UP000632828"/>
    </source>
</evidence>
<organism evidence="9 10">
    <name type="scientific">Pelovirga terrestris</name>
    <dbReference type="NCBI Taxonomy" id="2771352"/>
    <lineage>
        <taxon>Bacteria</taxon>
        <taxon>Pseudomonadati</taxon>
        <taxon>Thermodesulfobacteriota</taxon>
        <taxon>Desulfuromonadia</taxon>
        <taxon>Geobacterales</taxon>
        <taxon>Geobacteraceae</taxon>
        <taxon>Pelovirga</taxon>
    </lineage>
</organism>
<dbReference type="Gene3D" id="3.40.50.510">
    <property type="entry name" value="Phosphotransferase system, mannose-type IIA component"/>
    <property type="match status" value="1"/>
</dbReference>
<evidence type="ECO:0000256" key="7">
    <source>
        <dbReference type="ARBA" id="ARBA00022777"/>
    </source>
</evidence>
<accession>A0A8J6QSF2</accession>
<keyword evidence="3" id="KW-0963">Cytoplasm</keyword>
<dbReference type="PANTHER" id="PTHR33799:SF1">
    <property type="entry name" value="PTS SYSTEM MANNOSE-SPECIFIC EIIAB COMPONENT-RELATED"/>
    <property type="match status" value="1"/>
</dbReference>
<dbReference type="Pfam" id="PF03610">
    <property type="entry name" value="EIIA-man"/>
    <property type="match status" value="1"/>
</dbReference>
<keyword evidence="4" id="KW-0762">Sugar transport</keyword>
<dbReference type="GO" id="GO:0016020">
    <property type="term" value="C:membrane"/>
    <property type="evidence" value="ECO:0007669"/>
    <property type="project" value="InterPro"/>
</dbReference>
<sequence>MIGILVVTHSRMAAELCRAAEMILGPLSAVATINIEPDTAVDTARDQLFEAFRRVGRDGDGVLILTDIFGGTPTNISVELLEEDQVEILTGVNLPMLIKGAGLRSTCNINDLAAQLAEYARTAIIRPSELLR</sequence>
<feature type="domain" description="PTS EIIA type-4" evidence="8">
    <location>
        <begin position="1"/>
        <end position="124"/>
    </location>
</feature>
<evidence type="ECO:0000256" key="4">
    <source>
        <dbReference type="ARBA" id="ARBA00022597"/>
    </source>
</evidence>
<dbReference type="Proteomes" id="UP000632828">
    <property type="component" value="Unassembled WGS sequence"/>
</dbReference>
<protein>
    <submittedName>
        <fullName evidence="9">PTS system fructose subfamily IIA component</fullName>
    </submittedName>
</protein>
<evidence type="ECO:0000313" key="9">
    <source>
        <dbReference type="EMBL" id="MBD1401633.1"/>
    </source>
</evidence>
<dbReference type="CDD" id="cd00006">
    <property type="entry name" value="PTS_IIA_man"/>
    <property type="match status" value="1"/>
</dbReference>
<dbReference type="EMBL" id="JACWUN010000018">
    <property type="protein sequence ID" value="MBD1401633.1"/>
    <property type="molecule type" value="Genomic_DNA"/>
</dbReference>
<evidence type="ECO:0000259" key="8">
    <source>
        <dbReference type="PROSITE" id="PS51096"/>
    </source>
</evidence>
<keyword evidence="10" id="KW-1185">Reference proteome</keyword>
<keyword evidence="7" id="KW-0418">Kinase</keyword>
<dbReference type="RefSeq" id="WP_191157438.1">
    <property type="nucleotide sequence ID" value="NZ_JACWUN010000018.1"/>
</dbReference>
<comment type="subcellular location">
    <subcellularLocation>
        <location evidence="1">Cytoplasm</location>
    </subcellularLocation>
</comment>